<dbReference type="InterPro" id="IPR023214">
    <property type="entry name" value="HAD_sf"/>
</dbReference>
<evidence type="ECO:0000256" key="1">
    <source>
        <dbReference type="SAM" id="MobiDB-lite"/>
    </source>
</evidence>
<organism evidence="2 3">
    <name type="scientific">Crossiella cryophila</name>
    <dbReference type="NCBI Taxonomy" id="43355"/>
    <lineage>
        <taxon>Bacteria</taxon>
        <taxon>Bacillati</taxon>
        <taxon>Actinomycetota</taxon>
        <taxon>Actinomycetes</taxon>
        <taxon>Pseudonocardiales</taxon>
        <taxon>Pseudonocardiaceae</taxon>
        <taxon>Crossiella</taxon>
    </lineage>
</organism>
<protein>
    <submittedName>
        <fullName evidence="2">Phosphoglycolate phosphatase</fullName>
        <ecNumber evidence="2">3.1.3.18</ecNumber>
    </submittedName>
</protein>
<feature type="region of interest" description="Disordered" evidence="1">
    <location>
        <begin position="209"/>
        <end position="232"/>
    </location>
</feature>
<dbReference type="AlphaFoldDB" id="A0A7W7C6P1"/>
<dbReference type="PANTHER" id="PTHR43434:SF1">
    <property type="entry name" value="PHOSPHOGLYCOLATE PHOSPHATASE"/>
    <property type="match status" value="1"/>
</dbReference>
<gene>
    <name evidence="2" type="ORF">HNR67_001609</name>
</gene>
<reference evidence="2 3" key="1">
    <citation type="submission" date="2020-08" db="EMBL/GenBank/DDBJ databases">
        <title>Sequencing the genomes of 1000 actinobacteria strains.</title>
        <authorList>
            <person name="Klenk H.-P."/>
        </authorList>
    </citation>
    <scope>NUCLEOTIDE SEQUENCE [LARGE SCALE GENOMIC DNA]</scope>
    <source>
        <strain evidence="2 3">DSM 44230</strain>
    </source>
</reference>
<evidence type="ECO:0000313" key="2">
    <source>
        <dbReference type="EMBL" id="MBB4675491.1"/>
    </source>
</evidence>
<dbReference type="Gene3D" id="1.10.150.240">
    <property type="entry name" value="Putative phosphatase, domain 2"/>
    <property type="match status" value="1"/>
</dbReference>
<dbReference type="GO" id="GO:0006281">
    <property type="term" value="P:DNA repair"/>
    <property type="evidence" value="ECO:0007669"/>
    <property type="project" value="TreeGrafter"/>
</dbReference>
<dbReference type="Gene3D" id="3.40.50.1000">
    <property type="entry name" value="HAD superfamily/HAD-like"/>
    <property type="match status" value="1"/>
</dbReference>
<keyword evidence="3" id="KW-1185">Reference proteome</keyword>
<dbReference type="PANTHER" id="PTHR43434">
    <property type="entry name" value="PHOSPHOGLYCOLATE PHOSPHATASE"/>
    <property type="match status" value="1"/>
</dbReference>
<dbReference type="EMBL" id="JACHMH010000001">
    <property type="protein sequence ID" value="MBB4675491.1"/>
    <property type="molecule type" value="Genomic_DNA"/>
</dbReference>
<name>A0A7W7C6P1_9PSEU</name>
<dbReference type="Pfam" id="PF12710">
    <property type="entry name" value="HAD"/>
    <property type="match status" value="1"/>
</dbReference>
<dbReference type="SUPFAM" id="SSF56784">
    <property type="entry name" value="HAD-like"/>
    <property type="match status" value="1"/>
</dbReference>
<accession>A0A7W7C6P1</accession>
<dbReference type="RefSeq" id="WP_312986756.1">
    <property type="nucleotide sequence ID" value="NZ_BAAAUI010000006.1"/>
</dbReference>
<dbReference type="InterPro" id="IPR023198">
    <property type="entry name" value="PGP-like_dom2"/>
</dbReference>
<dbReference type="GO" id="GO:0008967">
    <property type="term" value="F:phosphoglycolate phosphatase activity"/>
    <property type="evidence" value="ECO:0007669"/>
    <property type="project" value="UniProtKB-EC"/>
</dbReference>
<feature type="compositionally biased region" description="Low complexity" evidence="1">
    <location>
        <begin position="222"/>
        <end position="232"/>
    </location>
</feature>
<dbReference type="Proteomes" id="UP000533598">
    <property type="component" value="Unassembled WGS sequence"/>
</dbReference>
<comment type="caution">
    <text evidence="2">The sequence shown here is derived from an EMBL/GenBank/DDBJ whole genome shotgun (WGS) entry which is preliminary data.</text>
</comment>
<feature type="compositionally biased region" description="Basic and acidic residues" evidence="1">
    <location>
        <begin position="209"/>
        <end position="221"/>
    </location>
</feature>
<evidence type="ECO:0000313" key="3">
    <source>
        <dbReference type="Proteomes" id="UP000533598"/>
    </source>
</evidence>
<dbReference type="EC" id="3.1.3.18" evidence="2"/>
<dbReference type="InterPro" id="IPR050155">
    <property type="entry name" value="HAD-like_hydrolase_sf"/>
</dbReference>
<dbReference type="InterPro" id="IPR036412">
    <property type="entry name" value="HAD-like_sf"/>
</dbReference>
<sequence>MSAPTVGFDLDMTLIDPRPGMVLAMDEVRRRTGFPVDGELFASNLGPPLDGYFRGCGLDEEQVLAGVREFRALYPEIVIPRTVGLPGAAESLAAVRAAGGAAVVVTGKYGPNAQLHLDALGWEVDHLVGELWSTEKAVALRRFGAKVYVGDHIGDVNGAKAAGAFSVAVPSGPCTARELLAAGADLVLDSLTEFPRWLAGSAAVLAGLPEHRENAEREADRQQQTGQVQPQG</sequence>
<keyword evidence="2" id="KW-0378">Hydrolase</keyword>
<proteinExistence type="predicted"/>